<proteinExistence type="predicted"/>
<feature type="transmembrane region" description="Helical" evidence="1">
    <location>
        <begin position="268"/>
        <end position="292"/>
    </location>
</feature>
<keyword evidence="1" id="KW-0812">Transmembrane</keyword>
<evidence type="ECO:0000256" key="1">
    <source>
        <dbReference type="SAM" id="Phobius"/>
    </source>
</evidence>
<keyword evidence="1" id="KW-1133">Transmembrane helix</keyword>
<dbReference type="Proteomes" id="UP000019109">
    <property type="component" value="Unassembled WGS sequence"/>
</dbReference>
<dbReference type="InterPro" id="IPR047928">
    <property type="entry name" value="Perm_prefix_1"/>
</dbReference>
<dbReference type="AlphaFoldDB" id="W4V7J8"/>
<organism evidence="2 3">
    <name type="scientific">Acetivibrio straminisolvens JCM 21531</name>
    <dbReference type="NCBI Taxonomy" id="1294263"/>
    <lineage>
        <taxon>Bacteria</taxon>
        <taxon>Bacillati</taxon>
        <taxon>Bacillota</taxon>
        <taxon>Clostridia</taxon>
        <taxon>Eubacteriales</taxon>
        <taxon>Oscillospiraceae</taxon>
        <taxon>Acetivibrio</taxon>
    </lineage>
</organism>
<evidence type="ECO:0000313" key="2">
    <source>
        <dbReference type="EMBL" id="GAE88714.1"/>
    </source>
</evidence>
<keyword evidence="3" id="KW-1185">Reference proteome</keyword>
<sequence length="322" mass="36509">METIKSYLDNIFINLPKTKEMERLKREIYYNMEERYNELKNSGKPENEAIGIVISEFGNIDELLEEMDISPSSKSGKYPVIDDDVAMQFISLKQKTSYLIATGVGLIFLGVTLLIFLFLLLERNLIFQFLSEDTREILPVIILFLFIVPAVALFIYSETKHEKYKFIEKGEFEISSSLRNILNSELPDINQKQSIRIIIGVSLCILSVVVLLAFSLYKPLAEFGVCVMLLMIAAAVFIFITSSSVSDSYKKLMKTGDYNPEKIKQNKVIGAIAGVIWPLAVCIFLFCGFVFNLWHICWVVFPITGILFGGFAAFYSAIKADK</sequence>
<dbReference type="OrthoDB" id="9815852at2"/>
<feature type="transmembrane region" description="Helical" evidence="1">
    <location>
        <begin position="137"/>
        <end position="156"/>
    </location>
</feature>
<protein>
    <submittedName>
        <fullName evidence="2">Uncharacterized protein</fullName>
    </submittedName>
</protein>
<keyword evidence="1" id="KW-0472">Membrane</keyword>
<feature type="transmembrane region" description="Helical" evidence="1">
    <location>
        <begin position="223"/>
        <end position="247"/>
    </location>
</feature>
<feature type="transmembrane region" description="Helical" evidence="1">
    <location>
        <begin position="197"/>
        <end position="217"/>
    </location>
</feature>
<feature type="transmembrane region" description="Helical" evidence="1">
    <location>
        <begin position="298"/>
        <end position="318"/>
    </location>
</feature>
<evidence type="ECO:0000313" key="3">
    <source>
        <dbReference type="Proteomes" id="UP000019109"/>
    </source>
</evidence>
<reference evidence="2" key="1">
    <citation type="journal article" date="2014" name="Genome Announc.">
        <title>Draft Genome Sequence of Clostridium straminisolvens Strain JCM 21531T, Isolated from a Cellulose-Degrading Bacterial Community.</title>
        <authorList>
            <person name="Yuki M."/>
            <person name="Oshima K."/>
            <person name="Suda W."/>
            <person name="Sakamoto M."/>
            <person name="Kitamura K."/>
            <person name="Iida T."/>
            <person name="Hattori M."/>
            <person name="Ohkuma M."/>
        </authorList>
    </citation>
    <scope>NUCLEOTIDE SEQUENCE [LARGE SCALE GENOMIC DNA]</scope>
    <source>
        <strain evidence="2">JCM 21531</strain>
    </source>
</reference>
<accession>W4V7J8</accession>
<dbReference type="STRING" id="1294263.JCM21531_2180"/>
<feature type="transmembrane region" description="Helical" evidence="1">
    <location>
        <begin position="98"/>
        <end position="121"/>
    </location>
</feature>
<dbReference type="RefSeq" id="WP_038288856.1">
    <property type="nucleotide sequence ID" value="NZ_BAVR01000023.1"/>
</dbReference>
<comment type="caution">
    <text evidence="2">The sequence shown here is derived from an EMBL/GenBank/DDBJ whole genome shotgun (WGS) entry which is preliminary data.</text>
</comment>
<dbReference type="NCBIfam" id="NF038403">
    <property type="entry name" value="perm_prefix_1"/>
    <property type="match status" value="1"/>
</dbReference>
<name>W4V7J8_9FIRM</name>
<gene>
    <name evidence="2" type="ORF">JCM21531_2180</name>
</gene>
<dbReference type="EMBL" id="BAVR01000023">
    <property type="protein sequence ID" value="GAE88714.1"/>
    <property type="molecule type" value="Genomic_DNA"/>
</dbReference>